<dbReference type="EMBL" id="CAUYUJ010007466">
    <property type="protein sequence ID" value="CAK0820850.1"/>
    <property type="molecule type" value="Genomic_DNA"/>
</dbReference>
<feature type="non-terminal residue" evidence="5">
    <location>
        <position position="148"/>
    </location>
</feature>
<keyword evidence="1 2" id="KW-0378">Hydrolase</keyword>
<comment type="caution">
    <text evidence="1">Lacks conserved residue(s) required for the propagation of feature annotation.</text>
</comment>
<dbReference type="EC" id="3.4.24.-" evidence="2"/>
<dbReference type="SUPFAM" id="SSF55486">
    <property type="entry name" value="Metalloproteases ('zincins'), catalytic domain"/>
    <property type="match status" value="1"/>
</dbReference>
<organism evidence="5 6">
    <name type="scientific">Prorocentrum cordatum</name>
    <dbReference type="NCBI Taxonomy" id="2364126"/>
    <lineage>
        <taxon>Eukaryota</taxon>
        <taxon>Sar</taxon>
        <taxon>Alveolata</taxon>
        <taxon>Dinophyceae</taxon>
        <taxon>Prorocentrales</taxon>
        <taxon>Prorocentraceae</taxon>
        <taxon>Prorocentrum</taxon>
    </lineage>
</organism>
<feature type="binding site" evidence="1">
    <location>
        <position position="31"/>
    </location>
    <ligand>
        <name>Zn(2+)</name>
        <dbReference type="ChEBI" id="CHEBI:29105"/>
        <note>catalytic</note>
    </ligand>
</feature>
<dbReference type="Gene3D" id="3.40.390.10">
    <property type="entry name" value="Collagenase (Catalytic Domain)"/>
    <property type="match status" value="1"/>
</dbReference>
<dbReference type="Proteomes" id="UP001189429">
    <property type="component" value="Unassembled WGS sequence"/>
</dbReference>
<name>A0ABN9RPU9_9DINO</name>
<dbReference type="PANTHER" id="PTHR10127">
    <property type="entry name" value="DISCOIDIN, CUB, EGF, LAMININ , AND ZINC METALLOPROTEASE DOMAIN CONTAINING"/>
    <property type="match status" value="1"/>
</dbReference>
<dbReference type="PANTHER" id="PTHR10127:SF850">
    <property type="entry name" value="METALLOENDOPEPTIDASE"/>
    <property type="match status" value="1"/>
</dbReference>
<comment type="caution">
    <text evidence="5">The sequence shown here is derived from an EMBL/GenBank/DDBJ whole genome shotgun (WGS) entry which is preliminary data.</text>
</comment>
<feature type="active site" evidence="1">
    <location>
        <position position="32"/>
    </location>
</feature>
<evidence type="ECO:0000313" key="5">
    <source>
        <dbReference type="EMBL" id="CAK0820850.1"/>
    </source>
</evidence>
<feature type="domain" description="Peptidase M12A" evidence="4">
    <location>
        <begin position="1"/>
        <end position="63"/>
    </location>
</feature>
<comment type="cofactor">
    <cofactor evidence="1 2">
        <name>Zn(2+)</name>
        <dbReference type="ChEBI" id="CHEBI:29105"/>
    </cofactor>
    <text evidence="1 2">Binds 1 zinc ion per subunit.</text>
</comment>
<evidence type="ECO:0000259" key="4">
    <source>
        <dbReference type="PROSITE" id="PS51864"/>
    </source>
</evidence>
<feature type="compositionally biased region" description="Low complexity" evidence="3">
    <location>
        <begin position="63"/>
        <end position="74"/>
    </location>
</feature>
<feature type="compositionally biased region" description="Basic and acidic residues" evidence="3">
    <location>
        <begin position="77"/>
        <end position="92"/>
    </location>
</feature>
<feature type="binding site" evidence="1">
    <location>
        <position position="35"/>
    </location>
    <ligand>
        <name>Zn(2+)</name>
        <dbReference type="ChEBI" id="CHEBI:29105"/>
        <note>catalytic</note>
    </ligand>
</feature>
<gene>
    <name evidence="5" type="ORF">PCOR1329_LOCUS22365</name>
</gene>
<dbReference type="PRINTS" id="PR00480">
    <property type="entry name" value="ASTACIN"/>
</dbReference>
<dbReference type="Pfam" id="PF01400">
    <property type="entry name" value="Astacin"/>
    <property type="match status" value="1"/>
</dbReference>
<feature type="binding site" evidence="1">
    <location>
        <position position="41"/>
    </location>
    <ligand>
        <name>Zn(2+)</name>
        <dbReference type="ChEBI" id="CHEBI:29105"/>
        <note>catalytic</note>
    </ligand>
</feature>
<dbReference type="InterPro" id="IPR024079">
    <property type="entry name" value="MetalloPept_cat_dom_sf"/>
</dbReference>
<evidence type="ECO:0000256" key="1">
    <source>
        <dbReference type="PROSITE-ProRule" id="PRU01211"/>
    </source>
</evidence>
<reference evidence="5" key="1">
    <citation type="submission" date="2023-10" db="EMBL/GenBank/DDBJ databases">
        <authorList>
            <person name="Chen Y."/>
            <person name="Shah S."/>
            <person name="Dougan E. K."/>
            <person name="Thang M."/>
            <person name="Chan C."/>
        </authorList>
    </citation>
    <scope>NUCLEOTIDE SEQUENCE [LARGE SCALE GENOMIC DNA]</scope>
</reference>
<feature type="region of interest" description="Disordered" evidence="3">
    <location>
        <begin position="63"/>
        <end position="92"/>
    </location>
</feature>
<keyword evidence="1 2" id="KW-0479">Metal-binding</keyword>
<keyword evidence="6" id="KW-1185">Reference proteome</keyword>
<evidence type="ECO:0000313" key="6">
    <source>
        <dbReference type="Proteomes" id="UP001189429"/>
    </source>
</evidence>
<keyword evidence="1 2" id="KW-0862">Zinc</keyword>
<evidence type="ECO:0000256" key="2">
    <source>
        <dbReference type="RuleBase" id="RU361183"/>
    </source>
</evidence>
<keyword evidence="1 2" id="KW-0482">Metalloprotease</keyword>
<feature type="non-terminal residue" evidence="5">
    <location>
        <position position="1"/>
    </location>
</feature>
<dbReference type="InterPro" id="IPR001506">
    <property type="entry name" value="Peptidase_M12A"/>
</dbReference>
<sequence length="148" mass="16239">AGCNAHAGYHGADWQNMNLAEGCWHVGTALHELGHVLGLHHEHERFDRDEYVEAHLENVPANPAALSRASASAPCRGRVEGKRARARDKSLESVSERSLGALLERPRRPLRPGAAARRARCCFRFRGGGPRWARVVSARRPAAARARG</sequence>
<keyword evidence="1 2" id="KW-0645">Protease</keyword>
<proteinExistence type="predicted"/>
<protein>
    <recommendedName>
        <fullName evidence="2">Metalloendopeptidase</fullName>
        <ecNumber evidence="2">3.4.24.-</ecNumber>
    </recommendedName>
</protein>
<accession>A0ABN9RPU9</accession>
<dbReference type="PROSITE" id="PS51864">
    <property type="entry name" value="ASTACIN"/>
    <property type="match status" value="1"/>
</dbReference>
<evidence type="ECO:0000256" key="3">
    <source>
        <dbReference type="SAM" id="MobiDB-lite"/>
    </source>
</evidence>